<keyword evidence="1" id="KW-0472">Membrane</keyword>
<reference evidence="2 3" key="1">
    <citation type="journal article" date="2018" name="Gigascience">
        <title>Genomes of trombidid mites reveal novel predicted allergens and laterally-transferred genes associated with secondary metabolism.</title>
        <authorList>
            <person name="Dong X."/>
            <person name="Chaisiri K."/>
            <person name="Xia D."/>
            <person name="Armstrong S.D."/>
            <person name="Fang Y."/>
            <person name="Donnelly M.J."/>
            <person name="Kadowaki T."/>
            <person name="McGarry J.W."/>
            <person name="Darby A.C."/>
            <person name="Makepeace B.L."/>
        </authorList>
    </citation>
    <scope>NUCLEOTIDE SEQUENCE [LARGE SCALE GENOMIC DNA]</scope>
    <source>
        <strain evidence="2">UoL-UT</strain>
    </source>
</reference>
<proteinExistence type="predicted"/>
<organism evidence="2 3">
    <name type="scientific">Leptotrombidium deliense</name>
    <dbReference type="NCBI Taxonomy" id="299467"/>
    <lineage>
        <taxon>Eukaryota</taxon>
        <taxon>Metazoa</taxon>
        <taxon>Ecdysozoa</taxon>
        <taxon>Arthropoda</taxon>
        <taxon>Chelicerata</taxon>
        <taxon>Arachnida</taxon>
        <taxon>Acari</taxon>
        <taxon>Acariformes</taxon>
        <taxon>Trombidiformes</taxon>
        <taxon>Prostigmata</taxon>
        <taxon>Anystina</taxon>
        <taxon>Parasitengona</taxon>
        <taxon>Trombiculoidea</taxon>
        <taxon>Trombiculidae</taxon>
        <taxon>Leptotrombidium</taxon>
    </lineage>
</organism>
<evidence type="ECO:0000256" key="1">
    <source>
        <dbReference type="SAM" id="Phobius"/>
    </source>
</evidence>
<accession>A0A443RZJ7</accession>
<evidence type="ECO:0000313" key="3">
    <source>
        <dbReference type="Proteomes" id="UP000288716"/>
    </source>
</evidence>
<protein>
    <recommendedName>
        <fullName evidence="4">Very-long-chain 3-oxoacyl-CoA synthase</fullName>
    </recommendedName>
</protein>
<gene>
    <name evidence="2" type="ORF">B4U80_07893</name>
</gene>
<feature type="transmembrane region" description="Helical" evidence="1">
    <location>
        <begin position="36"/>
        <end position="54"/>
    </location>
</feature>
<keyword evidence="1" id="KW-1133">Transmembrane helix</keyword>
<dbReference type="Proteomes" id="UP000288716">
    <property type="component" value="Unassembled WGS sequence"/>
</dbReference>
<feature type="non-terminal residue" evidence="2">
    <location>
        <position position="87"/>
    </location>
</feature>
<keyword evidence="1" id="KW-0812">Transmembrane</keyword>
<dbReference type="VEuPathDB" id="VectorBase:LDEU011349"/>
<sequence>MNTSFEMMQLYLAEFIIEKDPRTQHFAMIKDGPYSVIGYLTIVFIFVQFVGPFFMKSKPGFDLRPLMLILNSLIFAVSCAGMVIATM</sequence>
<evidence type="ECO:0000313" key="2">
    <source>
        <dbReference type="EMBL" id="RWS20690.1"/>
    </source>
</evidence>
<name>A0A443RZJ7_9ACAR</name>
<keyword evidence="3" id="KW-1185">Reference proteome</keyword>
<comment type="caution">
    <text evidence="2">The sequence shown here is derived from an EMBL/GenBank/DDBJ whole genome shotgun (WGS) entry which is preliminary data.</text>
</comment>
<dbReference type="EMBL" id="NCKV01016064">
    <property type="protein sequence ID" value="RWS20690.1"/>
    <property type="molecule type" value="Genomic_DNA"/>
</dbReference>
<dbReference type="AlphaFoldDB" id="A0A443RZJ7"/>
<feature type="transmembrane region" description="Helical" evidence="1">
    <location>
        <begin position="66"/>
        <end position="85"/>
    </location>
</feature>
<evidence type="ECO:0008006" key="4">
    <source>
        <dbReference type="Google" id="ProtNLM"/>
    </source>
</evidence>